<evidence type="ECO:0000256" key="1">
    <source>
        <dbReference type="SAM" id="MobiDB-lite"/>
    </source>
</evidence>
<evidence type="ECO:0000313" key="3">
    <source>
        <dbReference type="Proteomes" id="UP000283895"/>
    </source>
</evidence>
<evidence type="ECO:0008006" key="4">
    <source>
        <dbReference type="Google" id="ProtNLM"/>
    </source>
</evidence>
<dbReference type="Proteomes" id="UP000283895">
    <property type="component" value="Unassembled WGS sequence"/>
</dbReference>
<protein>
    <recommendedName>
        <fullName evidence="4">BZIP domain-containing protein</fullName>
    </recommendedName>
</protein>
<dbReference type="Pfam" id="PF11905">
    <property type="entry name" value="DUF3425"/>
    <property type="match status" value="1"/>
</dbReference>
<dbReference type="CDD" id="cd14686">
    <property type="entry name" value="bZIP"/>
    <property type="match status" value="1"/>
</dbReference>
<dbReference type="AlphaFoldDB" id="A0A423W9F0"/>
<dbReference type="PANTHER" id="PTHR38116">
    <property type="entry name" value="CHROMOSOME 7, WHOLE GENOME SHOTGUN SEQUENCE"/>
    <property type="match status" value="1"/>
</dbReference>
<proteinExistence type="predicted"/>
<dbReference type="PANTHER" id="PTHR38116:SF5">
    <property type="entry name" value="BZIP DOMAIN-CONTAINING PROTEIN"/>
    <property type="match status" value="1"/>
</dbReference>
<feature type="compositionally biased region" description="Low complexity" evidence="1">
    <location>
        <begin position="170"/>
        <end position="181"/>
    </location>
</feature>
<name>A0A423W9F0_9PEZI</name>
<keyword evidence="3" id="KW-1185">Reference proteome</keyword>
<feature type="region of interest" description="Disordered" evidence="1">
    <location>
        <begin position="146"/>
        <end position="216"/>
    </location>
</feature>
<reference evidence="2 3" key="1">
    <citation type="submission" date="2015-09" db="EMBL/GenBank/DDBJ databases">
        <title>Host preference determinants of Valsa canker pathogens revealed by comparative genomics.</title>
        <authorList>
            <person name="Yin Z."/>
            <person name="Huang L."/>
        </authorList>
    </citation>
    <scope>NUCLEOTIDE SEQUENCE [LARGE SCALE GENOMIC DNA]</scope>
    <source>
        <strain evidence="2 3">03-1</strain>
    </source>
</reference>
<feature type="region of interest" description="Disordered" evidence="1">
    <location>
        <begin position="1"/>
        <end position="43"/>
    </location>
</feature>
<dbReference type="EMBL" id="LKEA01000022">
    <property type="protein sequence ID" value="ROV99965.1"/>
    <property type="molecule type" value="Genomic_DNA"/>
</dbReference>
<dbReference type="InterPro" id="IPR021833">
    <property type="entry name" value="DUF3425"/>
</dbReference>
<organism evidence="2 3">
    <name type="scientific">Cytospora schulzeri</name>
    <dbReference type="NCBI Taxonomy" id="448051"/>
    <lineage>
        <taxon>Eukaryota</taxon>
        <taxon>Fungi</taxon>
        <taxon>Dikarya</taxon>
        <taxon>Ascomycota</taxon>
        <taxon>Pezizomycotina</taxon>
        <taxon>Sordariomycetes</taxon>
        <taxon>Sordariomycetidae</taxon>
        <taxon>Diaporthales</taxon>
        <taxon>Cytosporaceae</taxon>
        <taxon>Cytospora</taxon>
    </lineage>
</organism>
<comment type="caution">
    <text evidence="2">The sequence shown here is derived from an EMBL/GenBank/DDBJ whole genome shotgun (WGS) entry which is preliminary data.</text>
</comment>
<dbReference type="OrthoDB" id="5973539at2759"/>
<feature type="region of interest" description="Disordered" evidence="1">
    <location>
        <begin position="60"/>
        <end position="110"/>
    </location>
</feature>
<sequence>MVRPSSGRSGERNSDSKKPHQETKRSSAVRKEQNKNASRIYRERRKQKLALLEQLLVKENNQAQRQEEEESTTPTTGKTAPAEQGVAQTIPSLSSASPAPSTYADLSFNSPWPVSTNDAVWGLSPAPHILDSSPLFLFGHHEAGDLGDSGNRAGGWPSPQPRDPSSAMTPSSLLSPLFSGPQEDAQPPSTSSQYRSSEAKEIATTTDDDASQQRQQDESLGHFLNQLMNLRVPDVKKIIYVQQNGLFAALMDNTLAIGITDRQLLFTDDATSPFNKDWAGSSRGSIQLSEVKSKFSAAPRDLQPVDSQITVEHHIYLDIIPFPSFRERALEALTCDPPLFDEDELCYDICNREGLVVWGSQGNDQGMDACRPWDMRSWEPKPWFLRKYHFLAGGWEDEMWRTARWWHTMRSERIVGP</sequence>
<feature type="compositionally biased region" description="Basic and acidic residues" evidence="1">
    <location>
        <begin position="9"/>
        <end position="34"/>
    </location>
</feature>
<gene>
    <name evidence="2" type="ORF">VMCG_06239</name>
</gene>
<accession>A0A423W9F0</accession>
<feature type="compositionally biased region" description="Polar residues" evidence="1">
    <location>
        <begin position="187"/>
        <end position="196"/>
    </location>
</feature>
<evidence type="ECO:0000313" key="2">
    <source>
        <dbReference type="EMBL" id="ROV99965.1"/>
    </source>
</evidence>
<feature type="compositionally biased region" description="Low complexity" evidence="1">
    <location>
        <begin position="91"/>
        <end position="101"/>
    </location>
</feature>